<accession>A0A075FRY7</accession>
<protein>
    <submittedName>
        <fullName evidence="2">Triosephosphate isomerase (TPI, tpiA)</fullName>
        <ecNumber evidence="2">5.3.1.1</ecNumber>
    </submittedName>
</protein>
<dbReference type="InterPro" id="IPR000652">
    <property type="entry name" value="Triosephosphate_isomerase"/>
</dbReference>
<evidence type="ECO:0000313" key="2">
    <source>
        <dbReference type="EMBL" id="AIE94069.1"/>
    </source>
</evidence>
<dbReference type="UniPathway" id="UPA00109">
    <property type="reaction ID" value="UER00189"/>
</dbReference>
<reference evidence="2" key="1">
    <citation type="journal article" date="2014" name="Genome Biol. Evol.">
        <title>Pangenome evidence for extensive interdomain horizontal transfer affecting lineage core and shell genes in uncultured planktonic thaumarchaeota and euryarchaeota.</title>
        <authorList>
            <person name="Deschamps P."/>
            <person name="Zivanovic Y."/>
            <person name="Moreira D."/>
            <person name="Rodriguez-Valera F."/>
            <person name="Lopez-Garcia P."/>
        </authorList>
    </citation>
    <scope>NUCLEOTIDE SEQUENCE</scope>
</reference>
<proteinExistence type="predicted"/>
<dbReference type="PROSITE" id="PS51440">
    <property type="entry name" value="TIM_2"/>
    <property type="match status" value="1"/>
</dbReference>
<dbReference type="SUPFAM" id="SSF51351">
    <property type="entry name" value="Triosephosphate isomerase (TIM)"/>
    <property type="match status" value="1"/>
</dbReference>
<dbReference type="GO" id="GO:0006096">
    <property type="term" value="P:glycolytic process"/>
    <property type="evidence" value="ECO:0007669"/>
    <property type="project" value="UniProtKB-UniPathway"/>
</dbReference>
<dbReference type="NCBIfam" id="NF003302">
    <property type="entry name" value="PRK04302.1"/>
    <property type="match status" value="1"/>
</dbReference>
<sequence length="227" mass="22806">MAATRIGVSQPLVVVNLKTYETAHGAGAESLAKAIASVETDARMVVAVSAFDLSAVVAAAPGLEVWCQHLDPVGFGSYTGWLHPATAVERGATGTLINHAEHKVSIEHVAMLLDSVPEGFTVCACAADIDEARALSALEPDYVAVEPPELIGGDISVTTADPTIVSGTAAAVREISEQVGILCGAGVKNGADVAAAIQLGTTGVLLASGVTKAADPAAVVADLVSSL</sequence>
<keyword evidence="1 2" id="KW-0413">Isomerase</keyword>
<dbReference type="GO" id="GO:0004807">
    <property type="term" value="F:triose-phosphate isomerase activity"/>
    <property type="evidence" value="ECO:0007669"/>
    <property type="project" value="UniProtKB-EC"/>
</dbReference>
<dbReference type="GO" id="GO:0006094">
    <property type="term" value="P:gluconeogenesis"/>
    <property type="evidence" value="ECO:0007669"/>
    <property type="project" value="UniProtKB-UniPathway"/>
</dbReference>
<dbReference type="EC" id="5.3.1.1" evidence="2"/>
<dbReference type="EMBL" id="KF900412">
    <property type="protein sequence ID" value="AIE94069.1"/>
    <property type="molecule type" value="Genomic_DNA"/>
</dbReference>
<organism evidence="2">
    <name type="scientific">uncultured marine group II/III euryarchaeote AD1000_43_B02</name>
    <dbReference type="NCBI Taxonomy" id="1457770"/>
    <lineage>
        <taxon>Archaea</taxon>
        <taxon>Methanobacteriati</taxon>
        <taxon>Methanobacteriota</taxon>
        <taxon>environmental samples</taxon>
    </lineage>
</organism>
<evidence type="ECO:0000256" key="1">
    <source>
        <dbReference type="ARBA" id="ARBA00023235"/>
    </source>
</evidence>
<dbReference type="InterPro" id="IPR035990">
    <property type="entry name" value="TIM_sf"/>
</dbReference>
<gene>
    <name evidence="2" type="primary">TPI</name>
    <name evidence="2" type="synonym">tpiA</name>
</gene>
<name>A0A075FRY7_9EURY</name>
<dbReference type="AlphaFoldDB" id="A0A075FRY7"/>
<dbReference type="InterPro" id="IPR013785">
    <property type="entry name" value="Aldolase_TIM"/>
</dbReference>
<dbReference type="Pfam" id="PF00121">
    <property type="entry name" value="TIM"/>
    <property type="match status" value="1"/>
</dbReference>
<dbReference type="Gene3D" id="3.20.20.70">
    <property type="entry name" value="Aldolase class I"/>
    <property type="match status" value="1"/>
</dbReference>
<dbReference type="UniPathway" id="UPA00138"/>